<dbReference type="InterPro" id="IPR024738">
    <property type="entry name" value="Hfi1/Tada1"/>
</dbReference>
<evidence type="ECO:0000256" key="5">
    <source>
        <dbReference type="SAM" id="MobiDB-lite"/>
    </source>
</evidence>
<organism evidence="6 7">
    <name type="scientific">Marchantia polymorpha</name>
    <name type="common">Common liverwort</name>
    <name type="synonym">Marchantia aquatica</name>
    <dbReference type="NCBI Taxonomy" id="3197"/>
    <lineage>
        <taxon>Eukaryota</taxon>
        <taxon>Viridiplantae</taxon>
        <taxon>Streptophyta</taxon>
        <taxon>Embryophyta</taxon>
        <taxon>Marchantiophyta</taxon>
        <taxon>Marchantiopsida</taxon>
        <taxon>Marchantiidae</taxon>
        <taxon>Marchantiales</taxon>
        <taxon>Marchantiaceae</taxon>
        <taxon>Marchantia</taxon>
    </lineage>
</organism>
<reference evidence="7" key="1">
    <citation type="journal article" date="2017" name="Cell">
        <title>Insights into land plant evolution garnered from the Marchantia polymorpha genome.</title>
        <authorList>
            <person name="Bowman J.L."/>
            <person name="Kohchi T."/>
            <person name="Yamato K.T."/>
            <person name="Jenkins J."/>
            <person name="Shu S."/>
            <person name="Ishizaki K."/>
            <person name="Yamaoka S."/>
            <person name="Nishihama R."/>
            <person name="Nakamura Y."/>
            <person name="Berger F."/>
            <person name="Adam C."/>
            <person name="Aki S.S."/>
            <person name="Althoff F."/>
            <person name="Araki T."/>
            <person name="Arteaga-Vazquez M.A."/>
            <person name="Balasubrmanian S."/>
            <person name="Barry K."/>
            <person name="Bauer D."/>
            <person name="Boehm C.R."/>
            <person name="Briginshaw L."/>
            <person name="Caballero-Perez J."/>
            <person name="Catarino B."/>
            <person name="Chen F."/>
            <person name="Chiyoda S."/>
            <person name="Chovatia M."/>
            <person name="Davies K.M."/>
            <person name="Delmans M."/>
            <person name="Demura T."/>
            <person name="Dierschke T."/>
            <person name="Dolan L."/>
            <person name="Dorantes-Acosta A.E."/>
            <person name="Eklund D.M."/>
            <person name="Florent S.N."/>
            <person name="Flores-Sandoval E."/>
            <person name="Fujiyama A."/>
            <person name="Fukuzawa H."/>
            <person name="Galik B."/>
            <person name="Grimanelli D."/>
            <person name="Grimwood J."/>
            <person name="Grossniklaus U."/>
            <person name="Hamada T."/>
            <person name="Haseloff J."/>
            <person name="Hetherington A.J."/>
            <person name="Higo A."/>
            <person name="Hirakawa Y."/>
            <person name="Hundley H.N."/>
            <person name="Ikeda Y."/>
            <person name="Inoue K."/>
            <person name="Inoue S.I."/>
            <person name="Ishida S."/>
            <person name="Jia Q."/>
            <person name="Kakita M."/>
            <person name="Kanazawa T."/>
            <person name="Kawai Y."/>
            <person name="Kawashima T."/>
            <person name="Kennedy M."/>
            <person name="Kinose K."/>
            <person name="Kinoshita T."/>
            <person name="Kohara Y."/>
            <person name="Koide E."/>
            <person name="Komatsu K."/>
            <person name="Kopischke S."/>
            <person name="Kubo M."/>
            <person name="Kyozuka J."/>
            <person name="Lagercrantz U."/>
            <person name="Lin S.S."/>
            <person name="Lindquist E."/>
            <person name="Lipzen A.M."/>
            <person name="Lu C.W."/>
            <person name="De Luna E."/>
            <person name="Martienssen R.A."/>
            <person name="Minamino N."/>
            <person name="Mizutani M."/>
            <person name="Mizutani M."/>
            <person name="Mochizuki N."/>
            <person name="Monte I."/>
            <person name="Mosher R."/>
            <person name="Nagasaki H."/>
            <person name="Nakagami H."/>
            <person name="Naramoto S."/>
            <person name="Nishitani K."/>
            <person name="Ohtani M."/>
            <person name="Okamoto T."/>
            <person name="Okumura M."/>
            <person name="Phillips J."/>
            <person name="Pollak B."/>
            <person name="Reinders A."/>
            <person name="Rovekamp M."/>
            <person name="Sano R."/>
            <person name="Sawa S."/>
            <person name="Schmid M.W."/>
            <person name="Shirakawa M."/>
            <person name="Solano R."/>
            <person name="Spunde A."/>
            <person name="Suetsugu N."/>
            <person name="Sugano S."/>
            <person name="Sugiyama A."/>
            <person name="Sun R."/>
            <person name="Suzuki Y."/>
            <person name="Takenaka M."/>
            <person name="Takezawa D."/>
            <person name="Tomogane H."/>
            <person name="Tsuzuki M."/>
            <person name="Ueda T."/>
            <person name="Umeda M."/>
            <person name="Ward J.M."/>
            <person name="Watanabe Y."/>
            <person name="Yazaki K."/>
            <person name="Yokoyama R."/>
            <person name="Yoshitake Y."/>
            <person name="Yotsui I."/>
            <person name="Zachgo S."/>
            <person name="Schmutz J."/>
        </authorList>
    </citation>
    <scope>NUCLEOTIDE SEQUENCE [LARGE SCALE GENOMIC DNA]</scope>
    <source>
        <strain evidence="7">Tak-1</strain>
    </source>
</reference>
<feature type="region of interest" description="Disordered" evidence="5">
    <location>
        <begin position="104"/>
        <end position="238"/>
    </location>
</feature>
<dbReference type="GO" id="GO:0005634">
    <property type="term" value="C:nucleus"/>
    <property type="evidence" value="ECO:0007669"/>
    <property type="project" value="UniProtKB-SubCell"/>
</dbReference>
<dbReference type="AlphaFoldDB" id="A0A2R6WII9"/>
<evidence type="ECO:0000256" key="3">
    <source>
        <dbReference type="ARBA" id="ARBA00023163"/>
    </source>
</evidence>
<keyword evidence="7" id="KW-1185">Reference proteome</keyword>
<protein>
    <recommendedName>
        <fullName evidence="8">Transcriptional coactivator Hfi1/Transcriptional adapter 1</fullName>
    </recommendedName>
</protein>
<feature type="compositionally biased region" description="Basic and acidic residues" evidence="5">
    <location>
        <begin position="138"/>
        <end position="148"/>
    </location>
</feature>
<dbReference type="OMA" id="MGMEDNV"/>
<dbReference type="Pfam" id="PF12767">
    <property type="entry name" value="SAGA-Tad1"/>
    <property type="match status" value="1"/>
</dbReference>
<evidence type="ECO:0000256" key="1">
    <source>
        <dbReference type="ARBA" id="ARBA00004123"/>
    </source>
</evidence>
<dbReference type="Gramene" id="Mp5g08050.1">
    <property type="protein sequence ID" value="Mp5g08050.1.cds1"/>
    <property type="gene ID" value="Mp5g08050"/>
</dbReference>
<keyword evidence="3" id="KW-0804">Transcription</keyword>
<dbReference type="GO" id="GO:0003713">
    <property type="term" value="F:transcription coactivator activity"/>
    <property type="evidence" value="ECO:0000318"/>
    <property type="project" value="GO_Central"/>
</dbReference>
<evidence type="ECO:0000256" key="4">
    <source>
        <dbReference type="ARBA" id="ARBA00023242"/>
    </source>
</evidence>
<dbReference type="GO" id="GO:0000124">
    <property type="term" value="C:SAGA complex"/>
    <property type="evidence" value="ECO:0000318"/>
    <property type="project" value="GO_Central"/>
</dbReference>
<name>A0A2R6WII9_MARPO</name>
<dbReference type="Proteomes" id="UP000244005">
    <property type="component" value="Unassembled WGS sequence"/>
</dbReference>
<keyword evidence="2" id="KW-0805">Transcription regulation</keyword>
<dbReference type="EMBL" id="KZ772758">
    <property type="protein sequence ID" value="PTQ33671.1"/>
    <property type="molecule type" value="Genomic_DNA"/>
</dbReference>
<sequence>MPPVQRSSRANLHDYKNKFKILGQAKETQYWQLLSSFLSFKLSKAELDKQVLSTIGKENVVLHNQFLRAIFSNALCNEPPPPPSSFVHDISKPVKGIRRKPLVASISNEEPGPGSPVPAIRTNGDGAIPSSPKKGRSAIRDRKAKERPSPLGFHHRGEASTSQGGSADEETPRSLENGGLKTPDMSRPVQQYPYPAEHSNLELSSPVPPAAKRPRLGFTGSGAVLPGDGKSGSGHVGREMEVDDAEDDLYEEESDEEDIFGMPNGFIKPPMGCVVSYGGPRVERFINKFPPPPVTQTLLGDKLEEEILDGDYLPDTERLHRSMQLMAAEKGLEDVNLETARCVNKALDVYLKAIIQPLIELVKSRRSRNLGENRDMPSGPKENGGSVGKEARKDNAVLVHKQLNGPWSDHIPSREGTVSSGEGSCDEPGKHRALISSLDLKVAMDLNPKVLGEDWPTHLEKISFRSFDP</sequence>
<evidence type="ECO:0000313" key="7">
    <source>
        <dbReference type="Proteomes" id="UP000244005"/>
    </source>
</evidence>
<evidence type="ECO:0008006" key="8">
    <source>
        <dbReference type="Google" id="ProtNLM"/>
    </source>
</evidence>
<keyword evidence="4" id="KW-0539">Nucleus</keyword>
<proteinExistence type="predicted"/>
<accession>A0A2R6WII9</accession>
<gene>
    <name evidence="6" type="ORF">MARPO_0086s0009</name>
</gene>
<comment type="subcellular location">
    <subcellularLocation>
        <location evidence="1">Nucleus</location>
    </subcellularLocation>
</comment>
<feature type="region of interest" description="Disordered" evidence="5">
    <location>
        <begin position="405"/>
        <end position="430"/>
    </location>
</feature>
<dbReference type="PANTHER" id="PTHR21277:SF5">
    <property type="entry name" value="TRANSCRIPTIONAL ADAPTER 1"/>
    <property type="match status" value="1"/>
</dbReference>
<evidence type="ECO:0000313" key="6">
    <source>
        <dbReference type="EMBL" id="PTQ33670.1"/>
    </source>
</evidence>
<feature type="region of interest" description="Disordered" evidence="5">
    <location>
        <begin position="369"/>
        <end position="389"/>
    </location>
</feature>
<dbReference type="GO" id="GO:0006357">
    <property type="term" value="P:regulation of transcription by RNA polymerase II"/>
    <property type="evidence" value="ECO:0000318"/>
    <property type="project" value="GO_Central"/>
</dbReference>
<dbReference type="OrthoDB" id="10264870at2759"/>
<evidence type="ECO:0000256" key="2">
    <source>
        <dbReference type="ARBA" id="ARBA00023015"/>
    </source>
</evidence>
<dbReference type="EMBL" id="KZ772758">
    <property type="protein sequence ID" value="PTQ33670.1"/>
    <property type="molecule type" value="Genomic_DNA"/>
</dbReference>
<dbReference type="Gramene" id="Mp5g08050.2">
    <property type="protein sequence ID" value="Mp5g08050.2.cds1"/>
    <property type="gene ID" value="Mp5g08050"/>
</dbReference>
<reference evidence="6" key="2">
    <citation type="submission" date="2017-12" db="EMBL/GenBank/DDBJ databases">
        <title>WGS assembly of Marchantia polymorpha.</title>
        <authorList>
            <person name="Bowman J.L."/>
            <person name="Kohchi T."/>
            <person name="Yamato K.T."/>
            <person name="Jenkins J."/>
            <person name="Shu S."/>
            <person name="Ishizaki K."/>
            <person name="Yamaoka S."/>
            <person name="Nishihama R."/>
            <person name="Nakamura Y."/>
            <person name="Berger F."/>
            <person name="Adam C."/>
            <person name="Aki S.S."/>
            <person name="Althoff F."/>
            <person name="Araki T."/>
            <person name="Arteaga-Vazquez M.A."/>
            <person name="Balasubrmanian S."/>
            <person name="Bauer D."/>
            <person name="Boehm C.R."/>
            <person name="Briginshaw L."/>
            <person name="Caballero-Perez J."/>
            <person name="Catarino B."/>
            <person name="Chen F."/>
            <person name="Chiyoda S."/>
            <person name="Chovatia M."/>
            <person name="Davies K.M."/>
            <person name="Delmans M."/>
            <person name="Demura T."/>
            <person name="Dierschke T."/>
            <person name="Dolan L."/>
            <person name="Dorantes-Acosta A.E."/>
            <person name="Eklund D.M."/>
            <person name="Florent S.N."/>
            <person name="Flores-Sandoval E."/>
            <person name="Fujiyama A."/>
            <person name="Fukuzawa H."/>
            <person name="Galik B."/>
            <person name="Grimanelli D."/>
            <person name="Grimwood J."/>
            <person name="Grossniklaus U."/>
            <person name="Hamada T."/>
            <person name="Haseloff J."/>
            <person name="Hetherington A.J."/>
            <person name="Higo A."/>
            <person name="Hirakawa Y."/>
            <person name="Hundley H.N."/>
            <person name="Ikeda Y."/>
            <person name="Inoue K."/>
            <person name="Inoue S."/>
            <person name="Ishida S."/>
            <person name="Jia Q."/>
            <person name="Kakita M."/>
            <person name="Kanazawa T."/>
            <person name="Kawai Y."/>
            <person name="Kawashima T."/>
            <person name="Kennedy M."/>
            <person name="Kinose K."/>
            <person name="Kinoshita T."/>
            <person name="Kohara Y."/>
            <person name="Koide E."/>
            <person name="Komatsu K."/>
            <person name="Kopischke S."/>
            <person name="Kubo M."/>
            <person name="Kyozuka J."/>
            <person name="Lagercrantz U."/>
            <person name="Lin S.S."/>
            <person name="Lindquist E."/>
            <person name="Lipzen A.M."/>
            <person name="Lu C."/>
            <person name="Luna E.D."/>
            <person name="Martienssen R.A."/>
            <person name="Minamino N."/>
            <person name="Mizutani M."/>
            <person name="Mizutani M."/>
            <person name="Mochizuki N."/>
            <person name="Monte I."/>
            <person name="Mosher R."/>
            <person name="Nagasaki H."/>
            <person name="Nakagami H."/>
            <person name="Naramoto S."/>
            <person name="Nishitani K."/>
            <person name="Ohtani M."/>
            <person name="Okamoto T."/>
            <person name="Okumura M."/>
            <person name="Phillips J."/>
            <person name="Pollak B."/>
            <person name="Reinders A."/>
            <person name="Roevekamp M."/>
            <person name="Sano R."/>
            <person name="Sawa S."/>
            <person name="Schmid M.W."/>
            <person name="Shirakawa M."/>
            <person name="Solano R."/>
            <person name="Spunde A."/>
            <person name="Suetsugu N."/>
            <person name="Sugano S."/>
            <person name="Sugiyama A."/>
            <person name="Sun R."/>
            <person name="Suzuki Y."/>
            <person name="Takenaka M."/>
            <person name="Takezawa D."/>
            <person name="Tomogane H."/>
            <person name="Tsuzuki M."/>
            <person name="Ueda T."/>
            <person name="Umeda M."/>
            <person name="Ward J.M."/>
            <person name="Watanabe Y."/>
            <person name="Yazaki K."/>
            <person name="Yokoyama R."/>
            <person name="Yoshitake Y."/>
            <person name="Yotsui I."/>
            <person name="Zachgo S."/>
            <person name="Schmutz J."/>
        </authorList>
    </citation>
    <scope>NUCLEOTIDE SEQUENCE [LARGE SCALE GENOMIC DNA]</scope>
    <source>
        <strain evidence="6">Tak-1</strain>
    </source>
</reference>
<dbReference type="PANTHER" id="PTHR21277">
    <property type="entry name" value="TRANSCRIPTIONAL ADAPTER 1"/>
    <property type="match status" value="1"/>
</dbReference>